<proteinExistence type="predicted"/>
<keyword evidence="2" id="KW-1185">Reference proteome</keyword>
<dbReference type="Proteomes" id="UP000589620">
    <property type="component" value="Unassembled WGS sequence"/>
</dbReference>
<name>A0A852T3Y2_9MICO</name>
<evidence type="ECO:0000313" key="2">
    <source>
        <dbReference type="Proteomes" id="UP000589620"/>
    </source>
</evidence>
<dbReference type="RefSeq" id="WP_179457463.1">
    <property type="nucleotide sequence ID" value="NZ_BAAAPX010000001.1"/>
</dbReference>
<dbReference type="EMBL" id="JACCBJ010000001">
    <property type="protein sequence ID" value="NYD75591.1"/>
    <property type="molecule type" value="Genomic_DNA"/>
</dbReference>
<accession>A0A852T3Y2</accession>
<organism evidence="1 2">
    <name type="scientific">Leifsonia soli</name>
    <dbReference type="NCBI Taxonomy" id="582665"/>
    <lineage>
        <taxon>Bacteria</taxon>
        <taxon>Bacillati</taxon>
        <taxon>Actinomycetota</taxon>
        <taxon>Actinomycetes</taxon>
        <taxon>Micrococcales</taxon>
        <taxon>Microbacteriaceae</taxon>
        <taxon>Leifsonia</taxon>
    </lineage>
</organism>
<reference evidence="1 2" key="1">
    <citation type="submission" date="2020-07" db="EMBL/GenBank/DDBJ databases">
        <title>Sequencing the genomes of 1000 actinobacteria strains.</title>
        <authorList>
            <person name="Klenk H.-P."/>
        </authorList>
    </citation>
    <scope>NUCLEOTIDE SEQUENCE [LARGE SCALE GENOMIC DNA]</scope>
    <source>
        <strain evidence="1 2">DSM 23871</strain>
    </source>
</reference>
<sequence>MDQDAGAFPEPGSPAWMRVQNHPDVDTIETVGGTVRVRLVSGVELEWKREDVPADNRSQE</sequence>
<evidence type="ECO:0000313" key="1">
    <source>
        <dbReference type="EMBL" id="NYD75591.1"/>
    </source>
</evidence>
<protein>
    <submittedName>
        <fullName evidence="1">Uncharacterized protein</fullName>
    </submittedName>
</protein>
<gene>
    <name evidence="1" type="ORF">BJ963_003110</name>
</gene>
<dbReference type="AlphaFoldDB" id="A0A852T3Y2"/>
<comment type="caution">
    <text evidence="1">The sequence shown here is derived from an EMBL/GenBank/DDBJ whole genome shotgun (WGS) entry which is preliminary data.</text>
</comment>